<keyword evidence="2" id="KW-1185">Reference proteome</keyword>
<reference evidence="1" key="1">
    <citation type="journal article" date="2018" name="DNA Res.">
        <title>Multiple hybrid de novo genome assembly of finger millet, an orphan allotetraploid crop.</title>
        <authorList>
            <person name="Hatakeyama M."/>
            <person name="Aluri S."/>
            <person name="Balachadran M.T."/>
            <person name="Sivarajan S.R."/>
            <person name="Patrignani A."/>
            <person name="Gruter S."/>
            <person name="Poveda L."/>
            <person name="Shimizu-Inatsugi R."/>
            <person name="Baeten J."/>
            <person name="Francoijs K.J."/>
            <person name="Nataraja K.N."/>
            <person name="Reddy Y.A.N."/>
            <person name="Phadnis S."/>
            <person name="Ravikumar R.L."/>
            <person name="Schlapbach R."/>
            <person name="Sreeman S.M."/>
            <person name="Shimizu K.K."/>
        </authorList>
    </citation>
    <scope>NUCLEOTIDE SEQUENCE</scope>
</reference>
<dbReference type="EMBL" id="BQKI01000012">
    <property type="protein sequence ID" value="GJN06508.1"/>
    <property type="molecule type" value="Genomic_DNA"/>
</dbReference>
<organism evidence="1 2">
    <name type="scientific">Eleusine coracana subsp. coracana</name>
    <dbReference type="NCBI Taxonomy" id="191504"/>
    <lineage>
        <taxon>Eukaryota</taxon>
        <taxon>Viridiplantae</taxon>
        <taxon>Streptophyta</taxon>
        <taxon>Embryophyta</taxon>
        <taxon>Tracheophyta</taxon>
        <taxon>Spermatophyta</taxon>
        <taxon>Magnoliopsida</taxon>
        <taxon>Liliopsida</taxon>
        <taxon>Poales</taxon>
        <taxon>Poaceae</taxon>
        <taxon>PACMAD clade</taxon>
        <taxon>Chloridoideae</taxon>
        <taxon>Cynodonteae</taxon>
        <taxon>Eleusininae</taxon>
        <taxon>Eleusine</taxon>
    </lineage>
</organism>
<proteinExistence type="predicted"/>
<name>A0AAV5D6D8_ELECO</name>
<sequence length="89" mass="10706">MEDWDLLEPILSWNEKVVLILHMVRRSQFTEYDPKLRYSQPTRFCYLFNIALFDLDKESELERGPLLHEMPASKYPRIYLDDSINVISI</sequence>
<dbReference type="Proteomes" id="UP001054889">
    <property type="component" value="Unassembled WGS sequence"/>
</dbReference>
<gene>
    <name evidence="1" type="primary">ga24239</name>
    <name evidence="1" type="ORF">PR202_ga24239</name>
</gene>
<evidence type="ECO:0000313" key="2">
    <source>
        <dbReference type="Proteomes" id="UP001054889"/>
    </source>
</evidence>
<accession>A0AAV5D6D8</accession>
<comment type="caution">
    <text evidence="1">The sequence shown here is derived from an EMBL/GenBank/DDBJ whole genome shotgun (WGS) entry which is preliminary data.</text>
</comment>
<protein>
    <submittedName>
        <fullName evidence="1">Uncharacterized protein</fullName>
    </submittedName>
</protein>
<dbReference type="AlphaFoldDB" id="A0AAV5D6D8"/>
<evidence type="ECO:0000313" key="1">
    <source>
        <dbReference type="EMBL" id="GJN06508.1"/>
    </source>
</evidence>
<reference evidence="1" key="2">
    <citation type="submission" date="2021-12" db="EMBL/GenBank/DDBJ databases">
        <title>Resequencing data analysis of finger millet.</title>
        <authorList>
            <person name="Hatakeyama M."/>
            <person name="Aluri S."/>
            <person name="Balachadran M.T."/>
            <person name="Sivarajan S.R."/>
            <person name="Poveda L."/>
            <person name="Shimizu-Inatsugi R."/>
            <person name="Schlapbach R."/>
            <person name="Sreeman S.M."/>
            <person name="Shimizu K.K."/>
        </authorList>
    </citation>
    <scope>NUCLEOTIDE SEQUENCE</scope>
</reference>